<keyword evidence="2 4" id="KW-0547">Nucleotide-binding</keyword>
<accession>A0A2S7N007</accession>
<dbReference type="SUPFAM" id="SSF56059">
    <property type="entry name" value="Glutathione synthetase ATP-binding domain-like"/>
    <property type="match status" value="1"/>
</dbReference>
<dbReference type="InterPro" id="IPR004666">
    <property type="entry name" value="Rp_bS6_RimK/Lys_biosynth_LsyX"/>
</dbReference>
<dbReference type="PROSITE" id="PS50975">
    <property type="entry name" value="ATP_GRASP"/>
    <property type="match status" value="1"/>
</dbReference>
<dbReference type="RefSeq" id="WP_104849129.1">
    <property type="nucleotide sequence ID" value="NZ_PKOZ01000004.1"/>
</dbReference>
<dbReference type="EMBL" id="PKOZ01000004">
    <property type="protein sequence ID" value="PQD95374.1"/>
    <property type="molecule type" value="Genomic_DNA"/>
</dbReference>
<dbReference type="Gene3D" id="3.30.470.20">
    <property type="entry name" value="ATP-grasp fold, B domain"/>
    <property type="match status" value="1"/>
</dbReference>
<sequence>MAKQTGWLVYNGGLNSAKFKEIHEWYRQTAKSKGISLELVANHELMSVMEDGEPVVKSRMNLNQPDFVLFLDKDIRLARQLERQGLRLFNRSEVIEICDDKTSTFQALAGKGLPMPKTIISPLMFDGTKEQDDSFLDLIEQELSYPIVVKEAYGSFGEQVYLVRKREELAKRRKELLYVPHLYQEFVESSAGRDVRIHVVGGEVIAAMMRVSETDFRANVTNGGVMKSYKPSREFCELAIAASKHIGADFSGVDLLFGQDGKPLLCEVNSNAHIKNIYDCSGIDVTEAIFDHIIQVVGK</sequence>
<protein>
    <submittedName>
        <fullName evidence="6">RimK family alpha-L-glutamate ligase</fullName>
    </submittedName>
</protein>
<proteinExistence type="predicted"/>
<evidence type="ECO:0000256" key="1">
    <source>
        <dbReference type="ARBA" id="ARBA00022723"/>
    </source>
</evidence>
<evidence type="ECO:0000313" key="7">
    <source>
        <dbReference type="Proteomes" id="UP000239663"/>
    </source>
</evidence>
<keyword evidence="7" id="KW-1185">Reference proteome</keyword>
<evidence type="ECO:0000256" key="2">
    <source>
        <dbReference type="ARBA" id="ARBA00022741"/>
    </source>
</evidence>
<dbReference type="AlphaFoldDB" id="A0A2S7N007"/>
<dbReference type="NCBIfam" id="TIGR00768">
    <property type="entry name" value="rimK_fam"/>
    <property type="match status" value="1"/>
</dbReference>
<dbReference type="Gene3D" id="3.40.50.20">
    <property type="match status" value="1"/>
</dbReference>
<dbReference type="PANTHER" id="PTHR21621:SF0">
    <property type="entry name" value="BETA-CITRYLGLUTAMATE SYNTHASE B-RELATED"/>
    <property type="match status" value="1"/>
</dbReference>
<gene>
    <name evidence="6" type="ORF">CYL18_08795</name>
</gene>
<dbReference type="InterPro" id="IPR013651">
    <property type="entry name" value="ATP-grasp_RimK-type"/>
</dbReference>
<evidence type="ECO:0000256" key="3">
    <source>
        <dbReference type="ARBA" id="ARBA00022840"/>
    </source>
</evidence>
<dbReference type="Pfam" id="PF08443">
    <property type="entry name" value="RimK"/>
    <property type="match status" value="1"/>
</dbReference>
<evidence type="ECO:0000313" key="6">
    <source>
        <dbReference type="EMBL" id="PQD95374.1"/>
    </source>
</evidence>
<keyword evidence="3 4" id="KW-0067">ATP-binding</keyword>
<dbReference type="GO" id="GO:0016879">
    <property type="term" value="F:ligase activity, forming carbon-nitrogen bonds"/>
    <property type="evidence" value="ECO:0007669"/>
    <property type="project" value="TreeGrafter"/>
</dbReference>
<keyword evidence="6" id="KW-0436">Ligase</keyword>
<dbReference type="GO" id="GO:0005524">
    <property type="term" value="F:ATP binding"/>
    <property type="evidence" value="ECO:0007669"/>
    <property type="project" value="UniProtKB-UniRule"/>
</dbReference>
<evidence type="ECO:0000256" key="4">
    <source>
        <dbReference type="PROSITE-ProRule" id="PRU00409"/>
    </source>
</evidence>
<dbReference type="GO" id="GO:0046872">
    <property type="term" value="F:metal ion binding"/>
    <property type="evidence" value="ECO:0007669"/>
    <property type="project" value="UniProtKB-KW"/>
</dbReference>
<dbReference type="InterPro" id="IPR011761">
    <property type="entry name" value="ATP-grasp"/>
</dbReference>
<feature type="domain" description="ATP-grasp" evidence="5">
    <location>
        <begin position="105"/>
        <end position="294"/>
    </location>
</feature>
<comment type="caution">
    <text evidence="6">The sequence shown here is derived from an EMBL/GenBank/DDBJ whole genome shotgun (WGS) entry which is preliminary data.</text>
</comment>
<reference evidence="6 7" key="1">
    <citation type="submission" date="2017-12" db="EMBL/GenBank/DDBJ databases">
        <title>Taxonomic description and draft genome of Pradoshia cofamensis Gen. nov., sp. nov., a thermotolerant bacillale isolated from anterior gut of earthworm Eisenia fetida.</title>
        <authorList>
            <person name="Saha T."/>
            <person name="Chakraborty R."/>
        </authorList>
    </citation>
    <scope>NUCLEOTIDE SEQUENCE [LARGE SCALE GENOMIC DNA]</scope>
    <source>
        <strain evidence="6 7">EAG3</strain>
    </source>
</reference>
<dbReference type="OrthoDB" id="9786585at2"/>
<evidence type="ECO:0000259" key="5">
    <source>
        <dbReference type="PROSITE" id="PS50975"/>
    </source>
</evidence>
<keyword evidence="1" id="KW-0479">Metal-binding</keyword>
<name>A0A2S7N007_9BACI</name>
<dbReference type="GO" id="GO:0005737">
    <property type="term" value="C:cytoplasm"/>
    <property type="evidence" value="ECO:0007669"/>
    <property type="project" value="TreeGrafter"/>
</dbReference>
<organism evidence="6 7">
    <name type="scientific">Pradoshia eiseniae</name>
    <dbReference type="NCBI Taxonomy" id="2064768"/>
    <lineage>
        <taxon>Bacteria</taxon>
        <taxon>Bacillati</taxon>
        <taxon>Bacillota</taxon>
        <taxon>Bacilli</taxon>
        <taxon>Bacillales</taxon>
        <taxon>Bacillaceae</taxon>
        <taxon>Pradoshia</taxon>
    </lineage>
</organism>
<dbReference type="PANTHER" id="PTHR21621">
    <property type="entry name" value="RIBOSOMAL PROTEIN S6 MODIFICATION PROTEIN"/>
    <property type="match status" value="1"/>
</dbReference>
<dbReference type="Proteomes" id="UP000239663">
    <property type="component" value="Unassembled WGS sequence"/>
</dbReference>